<dbReference type="Proteomes" id="UP001432322">
    <property type="component" value="Unassembled WGS sequence"/>
</dbReference>
<gene>
    <name evidence="6" type="ORF">PFISCL1PPCAC_8965</name>
</gene>
<dbReference type="EMBL" id="BTSY01000003">
    <property type="protein sequence ID" value="GMT17668.1"/>
    <property type="molecule type" value="Genomic_DNA"/>
</dbReference>
<evidence type="ECO:0000259" key="5">
    <source>
        <dbReference type="PROSITE" id="PS50089"/>
    </source>
</evidence>
<sequence>LIIKALASGIVNRCAVCLDEQPVRFIVEELNRAAERDRMAAAYTRECRRCRKMDPIGRRAQFTMCGHTVCVQCTREWLNEHGDKCPTCVAVGPAVTFIEQERIELASELTREERLDSQLRMAHTKLTRLRSELEPAYAEGAAARDALAASEARGNDLERA</sequence>
<keyword evidence="1" id="KW-0479">Metal-binding</keyword>
<evidence type="ECO:0000256" key="3">
    <source>
        <dbReference type="ARBA" id="ARBA00022833"/>
    </source>
</evidence>
<evidence type="ECO:0000313" key="6">
    <source>
        <dbReference type="EMBL" id="GMT17668.1"/>
    </source>
</evidence>
<evidence type="ECO:0000256" key="2">
    <source>
        <dbReference type="ARBA" id="ARBA00022771"/>
    </source>
</evidence>
<accession>A0AAV5VHE5</accession>
<name>A0AAV5VHE5_9BILA</name>
<dbReference type="InterPro" id="IPR001841">
    <property type="entry name" value="Znf_RING"/>
</dbReference>
<organism evidence="6 7">
    <name type="scientific">Pristionchus fissidentatus</name>
    <dbReference type="NCBI Taxonomy" id="1538716"/>
    <lineage>
        <taxon>Eukaryota</taxon>
        <taxon>Metazoa</taxon>
        <taxon>Ecdysozoa</taxon>
        <taxon>Nematoda</taxon>
        <taxon>Chromadorea</taxon>
        <taxon>Rhabditida</taxon>
        <taxon>Rhabditina</taxon>
        <taxon>Diplogasteromorpha</taxon>
        <taxon>Diplogasteroidea</taxon>
        <taxon>Neodiplogasteridae</taxon>
        <taxon>Pristionchus</taxon>
    </lineage>
</organism>
<dbReference type="SMART" id="SM00184">
    <property type="entry name" value="RING"/>
    <property type="match status" value="1"/>
</dbReference>
<dbReference type="InterPro" id="IPR013083">
    <property type="entry name" value="Znf_RING/FYVE/PHD"/>
</dbReference>
<evidence type="ECO:0000256" key="1">
    <source>
        <dbReference type="ARBA" id="ARBA00022723"/>
    </source>
</evidence>
<dbReference type="AlphaFoldDB" id="A0AAV5VHE5"/>
<keyword evidence="7" id="KW-1185">Reference proteome</keyword>
<proteinExistence type="predicted"/>
<evidence type="ECO:0000256" key="4">
    <source>
        <dbReference type="PROSITE-ProRule" id="PRU00175"/>
    </source>
</evidence>
<feature type="domain" description="RING-type" evidence="5">
    <location>
        <begin position="47"/>
        <end position="88"/>
    </location>
</feature>
<dbReference type="SUPFAM" id="SSF57850">
    <property type="entry name" value="RING/U-box"/>
    <property type="match status" value="1"/>
</dbReference>
<keyword evidence="3" id="KW-0862">Zinc</keyword>
<feature type="non-terminal residue" evidence="6">
    <location>
        <position position="1"/>
    </location>
</feature>
<keyword evidence="2 4" id="KW-0863">Zinc-finger</keyword>
<protein>
    <recommendedName>
        <fullName evidence="5">RING-type domain-containing protein</fullName>
    </recommendedName>
</protein>
<reference evidence="6" key="1">
    <citation type="submission" date="2023-10" db="EMBL/GenBank/DDBJ databases">
        <title>Genome assembly of Pristionchus species.</title>
        <authorList>
            <person name="Yoshida K."/>
            <person name="Sommer R.J."/>
        </authorList>
    </citation>
    <scope>NUCLEOTIDE SEQUENCE</scope>
    <source>
        <strain evidence="6">RS5133</strain>
    </source>
</reference>
<dbReference type="GO" id="GO:0008270">
    <property type="term" value="F:zinc ion binding"/>
    <property type="evidence" value="ECO:0007669"/>
    <property type="project" value="UniProtKB-KW"/>
</dbReference>
<evidence type="ECO:0000313" key="7">
    <source>
        <dbReference type="Proteomes" id="UP001432322"/>
    </source>
</evidence>
<dbReference type="Pfam" id="PF00097">
    <property type="entry name" value="zf-C3HC4"/>
    <property type="match status" value="1"/>
</dbReference>
<dbReference type="PROSITE" id="PS50089">
    <property type="entry name" value="ZF_RING_2"/>
    <property type="match status" value="1"/>
</dbReference>
<dbReference type="Gene3D" id="3.30.40.10">
    <property type="entry name" value="Zinc/RING finger domain, C3HC4 (zinc finger)"/>
    <property type="match status" value="1"/>
</dbReference>
<dbReference type="InterPro" id="IPR018957">
    <property type="entry name" value="Znf_C3HC4_RING-type"/>
</dbReference>
<comment type="caution">
    <text evidence="6">The sequence shown here is derived from an EMBL/GenBank/DDBJ whole genome shotgun (WGS) entry which is preliminary data.</text>
</comment>
<feature type="non-terminal residue" evidence="6">
    <location>
        <position position="160"/>
    </location>
</feature>